<evidence type="ECO:0000313" key="2">
    <source>
        <dbReference type="Proteomes" id="UP000010808"/>
    </source>
</evidence>
<dbReference type="HOGENOM" id="CLU_2329124_0_0_7"/>
<reference evidence="1 2" key="1">
    <citation type="submission" date="2012-10" db="EMBL/GenBank/DDBJ databases">
        <authorList>
            <person name="Genoscope - CEA"/>
        </authorList>
    </citation>
    <scope>NUCLEOTIDE SEQUENCE [LARGE SCALE GENOMIC DNA]</scope>
    <source>
        <strain evidence="2">AM13 / DSM 14728</strain>
    </source>
</reference>
<keyword evidence="2" id="KW-1185">Reference proteome</keyword>
<dbReference type="KEGG" id="dhy:DESAM_10245"/>
<dbReference type="eggNOG" id="ENOG5031895">
    <property type="taxonomic scope" value="Bacteria"/>
</dbReference>
<dbReference type="RefSeq" id="WP_015334836.1">
    <property type="nucleotide sequence ID" value="NC_020055.1"/>
</dbReference>
<protein>
    <submittedName>
        <fullName evidence="1">Uncharacterized protein</fullName>
    </submittedName>
</protein>
<gene>
    <name evidence="1" type="ORF">DESAM_10245</name>
</gene>
<dbReference type="Proteomes" id="UP000010808">
    <property type="component" value="Chromosome"/>
</dbReference>
<sequence>MTVNNMSLDDKRRLAAELAPFILEQFRNNSEMIIPGTKKAVKIKTRTIDTGLISSDTHNAFNEAERVMNSAATFDELKAATQDATAIFRAILMGHKITGE</sequence>
<dbReference type="PATRIC" id="fig|1121451.3.peg.228"/>
<proteinExistence type="predicted"/>
<dbReference type="AlphaFoldDB" id="L0R9G3"/>
<evidence type="ECO:0000313" key="1">
    <source>
        <dbReference type="EMBL" id="CCO22226.1"/>
    </source>
</evidence>
<organism evidence="1 2">
    <name type="scientific">Maridesulfovibrio hydrothermalis AM13 = DSM 14728</name>
    <dbReference type="NCBI Taxonomy" id="1121451"/>
    <lineage>
        <taxon>Bacteria</taxon>
        <taxon>Pseudomonadati</taxon>
        <taxon>Thermodesulfobacteriota</taxon>
        <taxon>Desulfovibrionia</taxon>
        <taxon>Desulfovibrionales</taxon>
        <taxon>Desulfovibrionaceae</taxon>
        <taxon>Maridesulfovibrio</taxon>
    </lineage>
</organism>
<accession>L0R9G3</accession>
<dbReference type="OrthoDB" id="5459737at2"/>
<dbReference type="STRING" id="1121451.DESAM_10245"/>
<name>L0R9G3_9BACT</name>
<dbReference type="EMBL" id="FO203522">
    <property type="protein sequence ID" value="CCO22226.1"/>
    <property type="molecule type" value="Genomic_DNA"/>
</dbReference>